<gene>
    <name evidence="4" type="ORF">QWY31_07835</name>
</gene>
<evidence type="ECO:0000259" key="3">
    <source>
        <dbReference type="Pfam" id="PF01734"/>
    </source>
</evidence>
<evidence type="ECO:0000313" key="4">
    <source>
        <dbReference type="EMBL" id="MDN4165407.1"/>
    </source>
</evidence>
<dbReference type="InterPro" id="IPR016035">
    <property type="entry name" value="Acyl_Trfase/lysoPLipase"/>
</dbReference>
<feature type="domain" description="PNPLA" evidence="3">
    <location>
        <begin position="373"/>
        <end position="613"/>
    </location>
</feature>
<comment type="caution">
    <text evidence="4">The sequence shown here is derived from an EMBL/GenBank/DDBJ whole genome shotgun (WGS) entry which is preliminary data.</text>
</comment>
<feature type="transmembrane region" description="Helical" evidence="2">
    <location>
        <begin position="60"/>
        <end position="79"/>
    </location>
</feature>
<sequence>MWQKLLYSFPIQLVINHLKKNQVLLAVWLLLFAIVSGQFGKTLGIPYLFLDPEYLNEVGFLSFFLIGLTLGGFIMAFHISSYILDGHRFAFLGTVTRPFLRFAFNNSIIPLSFLLYYLYAVIEFQLENEFITTGLLIYKLAGLIIGCTLVIISVFLYFRFTNKDIFKILASNVEKRIKKVKITRANVLKRFEIAKSNNFRIDYYFDFKFRLRKAQVRSGSFYKEAILKVFDQNHLNSVIIELFIFVILLLLGIFRDSPYFQIPAAASGILLLTIFVMFTGAVSFWFRGWAMTVVIVVLLFVNFIVKYELIDQKYYAFGLNYTVPPAEYSSQRLHELVRPEHYKADMENTLHILENWKAKFADRKDKPKMVLICTSGGGQRAALWTLNALQKADSASQGALMKHAMLISGASGGLVGAAYFRELYYRQKLGEISSLYDPRYLAKISSDNLNTIIFNLLIGDIFIRFQEFEYNGHRYLEDRGHAFENQLNKNTDYVMDRMLYEYREPERKSVIPMLLLSPTSINDGRKLYISPHNVTYLCTQNPFQRNFPNHKLKGIDFGRFMAKQGGDSLSFLTALRMSATFPFITPNAELPSNPPLQMMDAGLADNFGITDAIRFLYVFKDWISINTSGVILVSIRDSDKNRPVERQISQSLAQKIFNPIRTLSSNWDEVQDSNNDTFVEFAKGWFKGDIERIDLEYNTSSIFVNQPEIIEGENVESLEKKATERASLSWRLTTKEKQTIIQSIYLESNQRNIRKLQSLLAE</sequence>
<dbReference type="InterPro" id="IPR002641">
    <property type="entry name" value="PNPLA_dom"/>
</dbReference>
<dbReference type="RefSeq" id="WP_320003932.1">
    <property type="nucleotide sequence ID" value="NZ_JAUHJS010000003.1"/>
</dbReference>
<keyword evidence="2" id="KW-1133">Transmembrane helix</keyword>
<proteinExistence type="predicted"/>
<keyword evidence="2" id="KW-0472">Membrane</keyword>
<keyword evidence="5" id="KW-1185">Reference proteome</keyword>
<evidence type="ECO:0000256" key="1">
    <source>
        <dbReference type="ARBA" id="ARBA00023098"/>
    </source>
</evidence>
<feature type="transmembrane region" description="Helical" evidence="2">
    <location>
        <begin position="140"/>
        <end position="158"/>
    </location>
</feature>
<name>A0ABT8F4N4_9BACT</name>
<keyword evidence="2" id="KW-0812">Transmembrane</keyword>
<feature type="transmembrane region" description="Helical" evidence="2">
    <location>
        <begin position="235"/>
        <end position="254"/>
    </location>
</feature>
<dbReference type="EMBL" id="JAUHJS010000003">
    <property type="protein sequence ID" value="MDN4165407.1"/>
    <property type="molecule type" value="Genomic_DNA"/>
</dbReference>
<reference evidence="4" key="1">
    <citation type="submission" date="2023-06" db="EMBL/GenBank/DDBJ databases">
        <title>Cytophagales bacterium Strain LB-30, isolated from soil.</title>
        <authorList>
            <person name="Liu B."/>
        </authorList>
    </citation>
    <scope>NUCLEOTIDE SEQUENCE</scope>
    <source>
        <strain evidence="4">LB-30</strain>
    </source>
</reference>
<dbReference type="Pfam" id="PF01734">
    <property type="entry name" value="Patatin"/>
    <property type="match status" value="1"/>
</dbReference>
<dbReference type="SUPFAM" id="SSF52151">
    <property type="entry name" value="FabD/lysophospholipase-like"/>
    <property type="match status" value="1"/>
</dbReference>
<protein>
    <submittedName>
        <fullName evidence="4">Patatin-like phospholipase family protein</fullName>
    </submittedName>
</protein>
<feature type="transmembrane region" description="Helical" evidence="2">
    <location>
        <begin position="260"/>
        <end position="278"/>
    </location>
</feature>
<evidence type="ECO:0000256" key="2">
    <source>
        <dbReference type="SAM" id="Phobius"/>
    </source>
</evidence>
<feature type="transmembrane region" description="Helical" evidence="2">
    <location>
        <begin position="99"/>
        <end position="120"/>
    </location>
</feature>
<accession>A0ABT8F4N4</accession>
<feature type="transmembrane region" description="Helical" evidence="2">
    <location>
        <begin position="21"/>
        <end position="40"/>
    </location>
</feature>
<dbReference type="Proteomes" id="UP001168552">
    <property type="component" value="Unassembled WGS sequence"/>
</dbReference>
<evidence type="ECO:0000313" key="5">
    <source>
        <dbReference type="Proteomes" id="UP001168552"/>
    </source>
</evidence>
<organism evidence="4 5">
    <name type="scientific">Shiella aurantiaca</name>
    <dbReference type="NCBI Taxonomy" id="3058365"/>
    <lineage>
        <taxon>Bacteria</taxon>
        <taxon>Pseudomonadati</taxon>
        <taxon>Bacteroidota</taxon>
        <taxon>Cytophagia</taxon>
        <taxon>Cytophagales</taxon>
        <taxon>Shiellaceae</taxon>
        <taxon>Shiella</taxon>
    </lineage>
</organism>
<dbReference type="Gene3D" id="3.40.1090.10">
    <property type="entry name" value="Cytosolic phospholipase A2 catalytic domain"/>
    <property type="match status" value="1"/>
</dbReference>
<keyword evidence="1" id="KW-0443">Lipid metabolism</keyword>
<feature type="transmembrane region" description="Helical" evidence="2">
    <location>
        <begin position="285"/>
        <end position="305"/>
    </location>
</feature>